<dbReference type="Pfam" id="PF08445">
    <property type="entry name" value="FR47"/>
    <property type="match status" value="1"/>
</dbReference>
<sequence>MLNWSEGYKITAIPDIYHETVSAVLLELKLAWESIRLNIYRLPREQALTADANCPPGFQMRPLHNADAALINDLWHANNAGTLEIITRLIAYNNNVGVYVEKTGELVAWCIRCQSGFLGMLHVKHTFRRFGLASLLCLALTREVASRNEDVRAMIHEYNEPSKRLCKKLGFQQVGVTYIIHAYYRANGAAWLVQSSAYKSKL</sequence>
<protein>
    <submittedName>
        <fullName evidence="2">(Mediterranean fruit fly) hypothetical protein</fullName>
    </submittedName>
</protein>
<dbReference type="Gene3D" id="3.40.630.30">
    <property type="match status" value="1"/>
</dbReference>
<dbReference type="EMBL" id="CAJHJT010000012">
    <property type="protein sequence ID" value="CAD6998157.1"/>
    <property type="molecule type" value="Genomic_DNA"/>
</dbReference>
<dbReference type="InterPro" id="IPR053225">
    <property type="entry name" value="Acyl-CoA_N-acyltransferase"/>
</dbReference>
<dbReference type="InterPro" id="IPR013653">
    <property type="entry name" value="GCN5-like_dom"/>
</dbReference>
<dbReference type="PROSITE" id="PS51186">
    <property type="entry name" value="GNAT"/>
    <property type="match status" value="1"/>
</dbReference>
<evidence type="ECO:0000259" key="1">
    <source>
        <dbReference type="PROSITE" id="PS51186"/>
    </source>
</evidence>
<dbReference type="InterPro" id="IPR000182">
    <property type="entry name" value="GNAT_dom"/>
</dbReference>
<dbReference type="SUPFAM" id="SSF55729">
    <property type="entry name" value="Acyl-CoA N-acyltransferases (Nat)"/>
    <property type="match status" value="1"/>
</dbReference>
<evidence type="ECO:0000313" key="2">
    <source>
        <dbReference type="EMBL" id="CAD6998157.1"/>
    </source>
</evidence>
<accession>A0A811UK07</accession>
<dbReference type="Proteomes" id="UP000606786">
    <property type="component" value="Unassembled WGS sequence"/>
</dbReference>
<dbReference type="InterPro" id="IPR016181">
    <property type="entry name" value="Acyl_CoA_acyltransferase"/>
</dbReference>
<feature type="domain" description="N-acetyltransferase" evidence="1">
    <location>
        <begin position="58"/>
        <end position="190"/>
    </location>
</feature>
<gene>
    <name evidence="2" type="ORF">CCAP1982_LOCUS6773</name>
</gene>
<dbReference type="PANTHER" id="PTHR20958">
    <property type="entry name" value="GLYCINE N-ACYLTRANSFERASE-LIKE PROTEIN"/>
    <property type="match status" value="1"/>
</dbReference>
<dbReference type="OrthoDB" id="61870at2759"/>
<comment type="caution">
    <text evidence="2">The sequence shown here is derived from an EMBL/GenBank/DDBJ whole genome shotgun (WGS) entry which is preliminary data.</text>
</comment>
<dbReference type="AlphaFoldDB" id="A0A811UK07"/>
<keyword evidence="3" id="KW-1185">Reference proteome</keyword>
<evidence type="ECO:0000313" key="3">
    <source>
        <dbReference type="Proteomes" id="UP000606786"/>
    </source>
</evidence>
<dbReference type="PANTHER" id="PTHR20958:SF10">
    <property type="entry name" value="GH05617P-RELATED"/>
    <property type="match status" value="1"/>
</dbReference>
<organism evidence="2 3">
    <name type="scientific">Ceratitis capitata</name>
    <name type="common">Mediterranean fruit fly</name>
    <name type="synonym">Tephritis capitata</name>
    <dbReference type="NCBI Taxonomy" id="7213"/>
    <lineage>
        <taxon>Eukaryota</taxon>
        <taxon>Metazoa</taxon>
        <taxon>Ecdysozoa</taxon>
        <taxon>Arthropoda</taxon>
        <taxon>Hexapoda</taxon>
        <taxon>Insecta</taxon>
        <taxon>Pterygota</taxon>
        <taxon>Neoptera</taxon>
        <taxon>Endopterygota</taxon>
        <taxon>Diptera</taxon>
        <taxon>Brachycera</taxon>
        <taxon>Muscomorpha</taxon>
        <taxon>Tephritoidea</taxon>
        <taxon>Tephritidae</taxon>
        <taxon>Ceratitis</taxon>
        <taxon>Ceratitis</taxon>
    </lineage>
</organism>
<reference evidence="2" key="1">
    <citation type="submission" date="2020-11" db="EMBL/GenBank/DDBJ databases">
        <authorList>
            <person name="Whitehead M."/>
        </authorList>
    </citation>
    <scope>NUCLEOTIDE SEQUENCE</scope>
    <source>
        <strain evidence="2">EGII</strain>
    </source>
</reference>
<dbReference type="GO" id="GO:0016747">
    <property type="term" value="F:acyltransferase activity, transferring groups other than amino-acyl groups"/>
    <property type="evidence" value="ECO:0007669"/>
    <property type="project" value="InterPro"/>
</dbReference>
<name>A0A811UK07_CERCA</name>
<proteinExistence type="predicted"/>